<organism evidence="5 6">
    <name type="scientific">Gracilibacillus oryzae</name>
    <dbReference type="NCBI Taxonomy" id="1672701"/>
    <lineage>
        <taxon>Bacteria</taxon>
        <taxon>Bacillati</taxon>
        <taxon>Bacillota</taxon>
        <taxon>Bacilli</taxon>
        <taxon>Bacillales</taxon>
        <taxon>Bacillaceae</taxon>
        <taxon>Gracilibacillus</taxon>
    </lineage>
</organism>
<dbReference type="RefSeq" id="WP_153406914.1">
    <property type="nucleotide sequence ID" value="NZ_ML762456.1"/>
</dbReference>
<evidence type="ECO:0000256" key="2">
    <source>
        <dbReference type="ARBA" id="ARBA00022801"/>
    </source>
</evidence>
<dbReference type="PANTHER" id="PTHR43309:SF5">
    <property type="entry name" value="5-OXOPROLINASE SUBUNIT C"/>
    <property type="match status" value="1"/>
</dbReference>
<dbReference type="OrthoDB" id="9782422at2"/>
<proteinExistence type="predicted"/>
<dbReference type="GO" id="GO:0016787">
    <property type="term" value="F:hydrolase activity"/>
    <property type="evidence" value="ECO:0007669"/>
    <property type="project" value="UniProtKB-KW"/>
</dbReference>
<evidence type="ECO:0000313" key="6">
    <source>
        <dbReference type="Proteomes" id="UP000480246"/>
    </source>
</evidence>
<accession>A0A7C8GQ32</accession>
<dbReference type="EMBL" id="WEID01000123">
    <property type="protein sequence ID" value="KAB8125856.1"/>
    <property type="molecule type" value="Genomic_DNA"/>
</dbReference>
<dbReference type="InterPro" id="IPR029000">
    <property type="entry name" value="Cyclophilin-like_dom_sf"/>
</dbReference>
<dbReference type="InterPro" id="IPR052708">
    <property type="entry name" value="PxpC"/>
</dbReference>
<dbReference type="InterPro" id="IPR003778">
    <property type="entry name" value="CT_A_B"/>
</dbReference>
<dbReference type="Proteomes" id="UP000480246">
    <property type="component" value="Unassembled WGS sequence"/>
</dbReference>
<comment type="caution">
    <text evidence="5">The sequence shown here is derived from an EMBL/GenBank/DDBJ whole genome shotgun (WGS) entry which is preliminary data.</text>
</comment>
<dbReference type="AlphaFoldDB" id="A0A7C8GQ32"/>
<evidence type="ECO:0000256" key="3">
    <source>
        <dbReference type="ARBA" id="ARBA00022840"/>
    </source>
</evidence>
<dbReference type="SMART" id="SM00797">
    <property type="entry name" value="AHS2"/>
    <property type="match status" value="1"/>
</dbReference>
<evidence type="ECO:0000256" key="1">
    <source>
        <dbReference type="ARBA" id="ARBA00022741"/>
    </source>
</evidence>
<keyword evidence="2" id="KW-0378">Hydrolase</keyword>
<sequence>MIIIEEGLHTTIQDLGRNNYRSLGFSLSGPMDKTAMRIANFLVGNDDNDAVLEISFLGPTIEFTCDTIIAITGAKMTAFLNGYEAPLYRPIPINKGDTLQCRAAKKGIYSYLSVKGGIQIEEKLSSRSMIARYNSEEFLSRKLNNDDYLPVQPYSFTGKIHWKLDHQIFDYIQKDNATIHFIEGPQISWFNADSVSEKRWKVSSKSNRMGYRLIGQKIETIKEQQLLTEPVQFGAIQIPPSGEPIILMADGQPTGGYPKLGQVIQADLATLSQITPAKEFTLEKCSIESAMKQLHSQEKFLAQLKLILSYKWREMLHGTKL</sequence>
<dbReference type="Pfam" id="PF02626">
    <property type="entry name" value="CT_A_B"/>
    <property type="match status" value="1"/>
</dbReference>
<keyword evidence="5" id="KW-0808">Transferase</keyword>
<evidence type="ECO:0000313" key="5">
    <source>
        <dbReference type="EMBL" id="KAB8125856.1"/>
    </source>
</evidence>
<reference evidence="5 6" key="1">
    <citation type="submission" date="2019-10" db="EMBL/GenBank/DDBJ databases">
        <title>Gracilibacillus sp. nov. isolated from rice seeds.</title>
        <authorList>
            <person name="He S."/>
        </authorList>
    </citation>
    <scope>NUCLEOTIDE SEQUENCE [LARGE SCALE GENOMIC DNA]</scope>
    <source>
        <strain evidence="5 6">TD8</strain>
    </source>
</reference>
<protein>
    <submittedName>
        <fullName evidence="5">Biotin-dependent carboxyltransferase family protein</fullName>
    </submittedName>
</protein>
<dbReference type="Gene3D" id="2.40.100.10">
    <property type="entry name" value="Cyclophilin-like"/>
    <property type="match status" value="1"/>
</dbReference>
<dbReference type="GO" id="GO:0016740">
    <property type="term" value="F:transferase activity"/>
    <property type="evidence" value="ECO:0007669"/>
    <property type="project" value="UniProtKB-KW"/>
</dbReference>
<keyword evidence="3" id="KW-0067">ATP-binding</keyword>
<keyword evidence="1" id="KW-0547">Nucleotide-binding</keyword>
<dbReference type="NCBIfam" id="TIGR00724">
    <property type="entry name" value="urea_amlyse_rel"/>
    <property type="match status" value="1"/>
</dbReference>
<feature type="domain" description="Carboxyltransferase" evidence="4">
    <location>
        <begin position="22"/>
        <end position="300"/>
    </location>
</feature>
<keyword evidence="6" id="KW-1185">Reference proteome</keyword>
<name>A0A7C8GQ32_9BACI</name>
<evidence type="ECO:0000259" key="4">
    <source>
        <dbReference type="SMART" id="SM00797"/>
    </source>
</evidence>
<dbReference type="PANTHER" id="PTHR43309">
    <property type="entry name" value="5-OXOPROLINASE SUBUNIT C"/>
    <property type="match status" value="1"/>
</dbReference>
<dbReference type="GO" id="GO:0005524">
    <property type="term" value="F:ATP binding"/>
    <property type="evidence" value="ECO:0007669"/>
    <property type="project" value="UniProtKB-KW"/>
</dbReference>
<gene>
    <name evidence="5" type="ORF">F9U64_21410</name>
</gene>